<evidence type="ECO:0000313" key="3">
    <source>
        <dbReference type="Proteomes" id="UP000002624"/>
    </source>
</evidence>
<dbReference type="VEuPathDB" id="FungiDB:HCDG_08322"/>
<dbReference type="OrthoDB" id="4725912at2759"/>
<proteinExistence type="predicted"/>
<evidence type="ECO:0000313" key="2">
    <source>
        <dbReference type="EMBL" id="EER37652.1"/>
    </source>
</evidence>
<reference evidence="3" key="1">
    <citation type="submission" date="2009-05" db="EMBL/GenBank/DDBJ databases">
        <title>The genome sequence of Ajellomyces capsulatus strain H143.</title>
        <authorList>
            <person name="Champion M."/>
            <person name="Cuomo C.A."/>
            <person name="Ma L.-J."/>
            <person name="Henn M.R."/>
            <person name="Sil A."/>
            <person name="Goldman B."/>
            <person name="Young S.K."/>
            <person name="Kodira C.D."/>
            <person name="Zeng Q."/>
            <person name="Koehrsen M."/>
            <person name="Alvarado L."/>
            <person name="Berlin A.M."/>
            <person name="Borenstein D."/>
            <person name="Chen Z."/>
            <person name="Engels R."/>
            <person name="Freedman E."/>
            <person name="Gellesch M."/>
            <person name="Goldberg J."/>
            <person name="Griggs A."/>
            <person name="Gujja S."/>
            <person name="Heiman D.I."/>
            <person name="Hepburn T.A."/>
            <person name="Howarth C."/>
            <person name="Jen D."/>
            <person name="Larson L."/>
            <person name="Lewis B."/>
            <person name="Mehta T."/>
            <person name="Park D."/>
            <person name="Pearson M."/>
            <person name="Roberts A."/>
            <person name="Saif S."/>
            <person name="Shea T.D."/>
            <person name="Shenoy N."/>
            <person name="Sisk P."/>
            <person name="Stolte C."/>
            <person name="Sykes S."/>
            <person name="Walk T."/>
            <person name="White J."/>
            <person name="Yandava C."/>
            <person name="Klein B."/>
            <person name="McEwen J.G."/>
            <person name="Puccia R."/>
            <person name="Goldman G.H."/>
            <person name="Felipe M.S."/>
            <person name="Nino-Vega G."/>
            <person name="San-Blas G."/>
            <person name="Taylor J.W."/>
            <person name="Mendoza L."/>
            <person name="Galagan J.E."/>
            <person name="Nusbaum C."/>
            <person name="Birren B.W."/>
        </authorList>
    </citation>
    <scope>NUCLEOTIDE SEQUENCE [LARGE SCALE GENOMIC DNA]</scope>
    <source>
        <strain evidence="3">H143</strain>
    </source>
</reference>
<dbReference type="OMA" id="FKTWDFI"/>
<dbReference type="HOGENOM" id="CLU_099905_0_0_1"/>
<evidence type="ECO:0000256" key="1">
    <source>
        <dbReference type="SAM" id="MobiDB-lite"/>
    </source>
</evidence>
<name>C6HQ41_AJECH</name>
<organism evidence="2 3">
    <name type="scientific">Ajellomyces capsulatus (strain H143)</name>
    <name type="common">Darling's disease fungus</name>
    <name type="synonym">Histoplasma capsulatum</name>
    <dbReference type="NCBI Taxonomy" id="544712"/>
    <lineage>
        <taxon>Eukaryota</taxon>
        <taxon>Fungi</taxon>
        <taxon>Dikarya</taxon>
        <taxon>Ascomycota</taxon>
        <taxon>Pezizomycotina</taxon>
        <taxon>Eurotiomycetes</taxon>
        <taxon>Eurotiomycetidae</taxon>
        <taxon>Onygenales</taxon>
        <taxon>Ajellomycetaceae</taxon>
        <taxon>Histoplasma</taxon>
    </lineage>
</organism>
<protein>
    <submittedName>
        <fullName evidence="2">Uncharacterized protein</fullName>
    </submittedName>
</protein>
<gene>
    <name evidence="2" type="ORF">HCDG_08322</name>
</gene>
<dbReference type="AlphaFoldDB" id="C6HQ41"/>
<sequence>MEAPSEIPQPSQDPQGIAEECLTLDVNFSWKHLKTLISSKGSQQATSLYSVHYKATKPHLTFKSAADDTTTFATGNLHSFSIDADCEIRGRPITLKALKRFKTEYMHHSYAFASSSNDDDDGSARAVRMTWTSSCGLKTWDFICLDEQKMPVAKFSANIWGLKKVGYITFMGSNTPGAHAAGGNVSDAVREEIVVTGLTLFYCMVLRTNNVLSLFGAIFSRPGHAARKETGKEKPMAVDSEQRRSE</sequence>
<accession>C6HQ41</accession>
<dbReference type="Proteomes" id="UP000002624">
    <property type="component" value="Unassembled WGS sequence"/>
</dbReference>
<dbReference type="EMBL" id="GG692434">
    <property type="protein sequence ID" value="EER37652.1"/>
    <property type="molecule type" value="Genomic_DNA"/>
</dbReference>
<feature type="region of interest" description="Disordered" evidence="1">
    <location>
        <begin position="226"/>
        <end position="246"/>
    </location>
</feature>